<dbReference type="EMBL" id="JAGHQL010000079">
    <property type="protein sequence ID" value="KAH0541425.1"/>
    <property type="molecule type" value="Genomic_DNA"/>
</dbReference>
<dbReference type="Pfam" id="PF26639">
    <property type="entry name" value="Het-6_barrel"/>
    <property type="match status" value="1"/>
</dbReference>
<feature type="domain" description="Heterokaryon incompatibility" evidence="1">
    <location>
        <begin position="83"/>
        <end position="247"/>
    </location>
</feature>
<evidence type="ECO:0000313" key="3">
    <source>
        <dbReference type="Proteomes" id="UP000698800"/>
    </source>
</evidence>
<evidence type="ECO:0000313" key="2">
    <source>
        <dbReference type="EMBL" id="KAH0541425.1"/>
    </source>
</evidence>
<dbReference type="InterPro" id="IPR052895">
    <property type="entry name" value="HetReg/Transcr_Mod"/>
</dbReference>
<proteinExistence type="predicted"/>
<reference evidence="2" key="1">
    <citation type="submission" date="2021-03" db="EMBL/GenBank/DDBJ databases">
        <title>Comparative genomics and phylogenomic investigation of the class Geoglossomycetes provide insights into ecological specialization and systematics.</title>
        <authorList>
            <person name="Melie T."/>
            <person name="Pirro S."/>
            <person name="Miller A.N."/>
            <person name="Quandt A."/>
        </authorList>
    </citation>
    <scope>NUCLEOTIDE SEQUENCE</scope>
    <source>
        <strain evidence="2">GBOQ0MN5Z8</strain>
    </source>
</reference>
<comment type="caution">
    <text evidence="2">The sequence shown here is derived from an EMBL/GenBank/DDBJ whole genome shotgun (WGS) entry which is preliminary data.</text>
</comment>
<gene>
    <name evidence="2" type="ORF">FGG08_004115</name>
</gene>
<sequence>METRGDSAFSLVAEVASRKFQQLKNIVRLPRVDTGVQPCQPPYKSTAERPGDWIRVLRLLPGRFNDPIHCELVPTKLDETAEYEPISYCWGDGDAKARRHIWCQGQSCFITTSVFEALRRFRWEDGPRRLWADALCINQDSEIEKNHQVAMMARIYSRGMHTLIWLGESPEHVDVAAGISLIREFNEYMSSKLDKATRASGDDIWDAICKIPSIPEEHWLASCVDRWKSVGELLDRPWFGRVWVIQEVGLSKAATAFCGKDSIEFGEIVLFSAFLNHMGKYLPQSDFIQWARIMRLLANIWSNYGRTDSWLDDGQTLGTLSKYYRETGPHSEDFLVILSQVRNFKATLEVDHIYALLGHPVARTIMIEPVYNQSVEETSQRLAKQICHSTRSLDLLCYVQHWDDENVEGTSNLPSWVPVWHKKHLYGLLTPQPSFDASLSSKTMNRVLCDVEGTRLRVTALLLDVVATATPPFPYNRERVPEIVESCWAASYHARKIRQADQDWWLNFVWTLVRYYGHPDCLASDFAVFCYEHCSKGFPQLISGLPSLMTAARSSPDANARRFLDQAYVSCGNKKFFVTERGICGIGLRPTRKGDFLAIVLGCRMPILLRPTNIPCHYRLVGQAYVNEIMRGEAIREWENSSLGIEFCEITL</sequence>
<dbReference type="OrthoDB" id="2288928at2759"/>
<dbReference type="Proteomes" id="UP000698800">
    <property type="component" value="Unassembled WGS sequence"/>
</dbReference>
<protein>
    <recommendedName>
        <fullName evidence="1">Heterokaryon incompatibility domain-containing protein</fullName>
    </recommendedName>
</protein>
<accession>A0A9P8I889</accession>
<name>A0A9P8I889_9PEZI</name>
<organism evidence="2 3">
    <name type="scientific">Glutinoglossum americanum</name>
    <dbReference type="NCBI Taxonomy" id="1670608"/>
    <lineage>
        <taxon>Eukaryota</taxon>
        <taxon>Fungi</taxon>
        <taxon>Dikarya</taxon>
        <taxon>Ascomycota</taxon>
        <taxon>Pezizomycotina</taxon>
        <taxon>Geoglossomycetes</taxon>
        <taxon>Geoglossales</taxon>
        <taxon>Geoglossaceae</taxon>
        <taxon>Glutinoglossum</taxon>
    </lineage>
</organism>
<keyword evidence="3" id="KW-1185">Reference proteome</keyword>
<dbReference type="InterPro" id="IPR010730">
    <property type="entry name" value="HET"/>
</dbReference>
<dbReference type="Pfam" id="PF06985">
    <property type="entry name" value="HET"/>
    <property type="match status" value="1"/>
</dbReference>
<dbReference type="PANTHER" id="PTHR24148">
    <property type="entry name" value="ANKYRIN REPEAT DOMAIN-CONTAINING PROTEIN 39 HOMOLOG-RELATED"/>
    <property type="match status" value="1"/>
</dbReference>
<evidence type="ECO:0000259" key="1">
    <source>
        <dbReference type="Pfam" id="PF06985"/>
    </source>
</evidence>
<dbReference type="AlphaFoldDB" id="A0A9P8I889"/>
<dbReference type="PANTHER" id="PTHR24148:SF64">
    <property type="entry name" value="HETEROKARYON INCOMPATIBILITY DOMAIN-CONTAINING PROTEIN"/>
    <property type="match status" value="1"/>
</dbReference>